<accession>A0A4V3ER02</accession>
<gene>
    <name evidence="4" type="ORF">DES49_0268</name>
</gene>
<keyword evidence="5" id="KW-1185">Reference proteome</keyword>
<evidence type="ECO:0000256" key="2">
    <source>
        <dbReference type="ARBA" id="ARBA00022679"/>
    </source>
</evidence>
<dbReference type="InterPro" id="IPR008278">
    <property type="entry name" value="4-PPantetheinyl_Trfase_dom"/>
</dbReference>
<dbReference type="Proteomes" id="UP000295830">
    <property type="component" value="Unassembled WGS sequence"/>
</dbReference>
<organism evidence="4 5">
    <name type="scientific">Halospina denitrificans</name>
    <dbReference type="NCBI Taxonomy" id="332522"/>
    <lineage>
        <taxon>Bacteria</taxon>
        <taxon>Pseudomonadati</taxon>
        <taxon>Pseudomonadota</taxon>
        <taxon>Gammaproteobacteria</taxon>
        <taxon>Halospina</taxon>
    </lineage>
</organism>
<evidence type="ECO:0000313" key="4">
    <source>
        <dbReference type="EMBL" id="TDT44168.1"/>
    </source>
</evidence>
<dbReference type="OrthoDB" id="6905243at2"/>
<comment type="caution">
    <text evidence="4">The sequence shown here is derived from an EMBL/GenBank/DDBJ whole genome shotgun (WGS) entry which is preliminary data.</text>
</comment>
<comment type="similarity">
    <text evidence="1">Belongs to the P-Pant transferase superfamily. Gsp/Sfp/HetI/AcpT family.</text>
</comment>
<evidence type="ECO:0000256" key="1">
    <source>
        <dbReference type="ARBA" id="ARBA00010990"/>
    </source>
</evidence>
<dbReference type="EMBL" id="SOAX01000001">
    <property type="protein sequence ID" value="TDT44168.1"/>
    <property type="molecule type" value="Genomic_DNA"/>
</dbReference>
<sequence length="237" mass="26506">MTPARLYVHCGDHLPEASRPYTLNPIEQAREESQSDPLRRDSYRLSRLLWRTGARAFCRAACLPEVAESQLPASGNPCVAGQRFHSSLSHCRGLQVVAFHSGPIGVDAEPMARGVPWQRLAGRWFTSVEQQWLQEGAEPNERFLLLWTLKEAWIKATHRGIASNLQALTLEPAAAGPVLRLDQTASGWRAFTAECNGIRVSVIAHESELPQWCDVPAPGSDDCRLRDCEWREWTLGN</sequence>
<protein>
    <submittedName>
        <fullName evidence="4">4'-phosphopantetheinyl transferase</fullName>
    </submittedName>
</protein>
<dbReference type="RefSeq" id="WP_133734580.1">
    <property type="nucleotide sequence ID" value="NZ_SOAX01000001.1"/>
</dbReference>
<dbReference type="GO" id="GO:0008897">
    <property type="term" value="F:holo-[acyl-carrier-protein] synthase activity"/>
    <property type="evidence" value="ECO:0007669"/>
    <property type="project" value="InterPro"/>
</dbReference>
<dbReference type="PANTHER" id="PTHR12215">
    <property type="entry name" value="PHOSPHOPANTETHEINE TRANSFERASE"/>
    <property type="match status" value="1"/>
</dbReference>
<dbReference type="GO" id="GO:0000287">
    <property type="term" value="F:magnesium ion binding"/>
    <property type="evidence" value="ECO:0007669"/>
    <property type="project" value="InterPro"/>
</dbReference>
<dbReference type="Pfam" id="PF01648">
    <property type="entry name" value="ACPS"/>
    <property type="match status" value="1"/>
</dbReference>
<evidence type="ECO:0000313" key="5">
    <source>
        <dbReference type="Proteomes" id="UP000295830"/>
    </source>
</evidence>
<dbReference type="GO" id="GO:0005829">
    <property type="term" value="C:cytosol"/>
    <property type="evidence" value="ECO:0007669"/>
    <property type="project" value="TreeGrafter"/>
</dbReference>
<dbReference type="InterPro" id="IPR050559">
    <property type="entry name" value="P-Pant_transferase_sf"/>
</dbReference>
<dbReference type="GO" id="GO:0019878">
    <property type="term" value="P:lysine biosynthetic process via aminoadipic acid"/>
    <property type="evidence" value="ECO:0007669"/>
    <property type="project" value="TreeGrafter"/>
</dbReference>
<proteinExistence type="inferred from homology"/>
<dbReference type="Gene3D" id="3.90.470.20">
    <property type="entry name" value="4'-phosphopantetheinyl transferase domain"/>
    <property type="match status" value="2"/>
</dbReference>
<name>A0A4V3ER02_9GAMM</name>
<dbReference type="InterPro" id="IPR037143">
    <property type="entry name" value="4-PPantetheinyl_Trfase_dom_sf"/>
</dbReference>
<reference evidence="4 5" key="1">
    <citation type="submission" date="2019-03" db="EMBL/GenBank/DDBJ databases">
        <title>Genomic Encyclopedia of Type Strains, Phase IV (KMG-IV): sequencing the most valuable type-strain genomes for metagenomic binning, comparative biology and taxonomic classification.</title>
        <authorList>
            <person name="Goeker M."/>
        </authorList>
    </citation>
    <scope>NUCLEOTIDE SEQUENCE [LARGE SCALE GENOMIC DNA]</scope>
    <source>
        <strain evidence="4 5">DSM 15505</strain>
    </source>
</reference>
<feature type="domain" description="4'-phosphopantetheinyl transferase" evidence="3">
    <location>
        <begin position="103"/>
        <end position="179"/>
    </location>
</feature>
<evidence type="ECO:0000259" key="3">
    <source>
        <dbReference type="Pfam" id="PF01648"/>
    </source>
</evidence>
<dbReference type="PANTHER" id="PTHR12215:SF10">
    <property type="entry name" value="L-AMINOADIPATE-SEMIALDEHYDE DEHYDROGENASE-PHOSPHOPANTETHEINYL TRANSFERASE"/>
    <property type="match status" value="1"/>
</dbReference>
<dbReference type="AlphaFoldDB" id="A0A4V3ER02"/>
<dbReference type="SUPFAM" id="SSF56214">
    <property type="entry name" value="4'-phosphopantetheinyl transferase"/>
    <property type="match status" value="1"/>
</dbReference>
<keyword evidence="2 4" id="KW-0808">Transferase</keyword>